<evidence type="ECO:0000313" key="2">
    <source>
        <dbReference type="Proteomes" id="UP000219435"/>
    </source>
</evidence>
<dbReference type="AlphaFoldDB" id="A0A285VGB6"/>
<keyword evidence="2" id="KW-1185">Reference proteome</keyword>
<organism evidence="1 2">
    <name type="scientific">Blastococcus aggregatus</name>
    <dbReference type="NCBI Taxonomy" id="38502"/>
    <lineage>
        <taxon>Bacteria</taxon>
        <taxon>Bacillati</taxon>
        <taxon>Actinomycetota</taxon>
        <taxon>Actinomycetes</taxon>
        <taxon>Geodermatophilales</taxon>
        <taxon>Geodermatophilaceae</taxon>
        <taxon>Blastococcus</taxon>
    </lineage>
</organism>
<accession>A0A285VGB6</accession>
<dbReference type="Proteomes" id="UP000219435">
    <property type="component" value="Unassembled WGS sequence"/>
</dbReference>
<evidence type="ECO:0008006" key="3">
    <source>
        <dbReference type="Google" id="ProtNLM"/>
    </source>
</evidence>
<dbReference type="RefSeq" id="WP_209305935.1">
    <property type="nucleotide sequence ID" value="NZ_OBQI01000007.1"/>
</dbReference>
<dbReference type="Gene3D" id="6.10.140.1340">
    <property type="match status" value="1"/>
</dbReference>
<reference evidence="2" key="1">
    <citation type="submission" date="2017-08" db="EMBL/GenBank/DDBJ databases">
        <authorList>
            <person name="Varghese N."/>
            <person name="Submissions S."/>
        </authorList>
    </citation>
    <scope>NUCLEOTIDE SEQUENCE [LARGE SCALE GENOMIC DNA]</scope>
    <source>
        <strain evidence="2">DSM 4725</strain>
    </source>
</reference>
<proteinExistence type="predicted"/>
<gene>
    <name evidence="1" type="ORF">SAMN05660748_4292</name>
</gene>
<dbReference type="EMBL" id="OBQI01000007">
    <property type="protein sequence ID" value="SOC53013.1"/>
    <property type="molecule type" value="Genomic_DNA"/>
</dbReference>
<sequence>MRTHTPQRLTRRLDDERLARIAEFGTAPRERSSRHLSQLDREWDVERKLEANAATLMLVGVALAATRSKRWLALAGVVPAFLLQHAIQGWCPPIAAFRALGSRSRNEIDAERTAIKALRGDFAGLELEPGAAERALAAAGAR</sequence>
<evidence type="ECO:0000313" key="1">
    <source>
        <dbReference type="EMBL" id="SOC53013.1"/>
    </source>
</evidence>
<name>A0A285VGB6_9ACTN</name>
<protein>
    <recommendedName>
        <fullName evidence="3">DUF2892 domain-containing protein</fullName>
    </recommendedName>
</protein>